<sequence length="436" mass="48912">MKSLYASIIVTVFGSLFFIGWGLDKLVADHSVSEDSQEIVFYKQLIEGLSQQLNQLPKQDISKEADKFRQFFQMDLSLKNADNIALPRTLSSKLSQNGGLLLASESGAYLLKSIDSDPQQILQLNLPPEPIHNQKLDLFLTLALYVGVCGVLILWSLPLTRRIYLLNAAAAKFGKGDLTVRVPKSRFSYITMLENSFNRMATQIETLIADNKMLASSLSHDIRTPMACLRFGVDAALDTTNTEKKDIYLNRMDNELTRMEDMTAAFLEFAGLERHGLHLKITSVKVKALLNALIEDSQSLAEQHNIKLTARLPEQEIYCQLDFHWCYRAIQNLVGNAFQYAATEVLLTLKQKDHRIVITVEDDGVGIPEDKLETIFSPFVKLEQNRSREQGHFGLGLAISAKVMDWHEGNICAEKSPSLSGACFTLSLPEKQLLSQ</sequence>
<evidence type="ECO:0000256" key="14">
    <source>
        <dbReference type="SAM" id="Phobius"/>
    </source>
</evidence>
<dbReference type="GO" id="GO:0005524">
    <property type="term" value="F:ATP binding"/>
    <property type="evidence" value="ECO:0007669"/>
    <property type="project" value="UniProtKB-KW"/>
</dbReference>
<keyword evidence="11 14" id="KW-1133">Transmembrane helix</keyword>
<dbReference type="InterPro" id="IPR050398">
    <property type="entry name" value="HssS/ArlS-like"/>
</dbReference>
<dbReference type="PANTHER" id="PTHR45528:SF1">
    <property type="entry name" value="SENSOR HISTIDINE KINASE CPXA"/>
    <property type="match status" value="1"/>
</dbReference>
<name>A0AAE9YRZ9_9GAMM</name>
<evidence type="ECO:0000313" key="17">
    <source>
        <dbReference type="EMBL" id="WDD98501.1"/>
    </source>
</evidence>
<reference evidence="17 18" key="1">
    <citation type="journal article" date="2015" name="Genome Announc.">
        <title>Draft Genome Sequences of Marine Isolates of Thalassomonas viridans and Thalassomonas actiniarum.</title>
        <authorList>
            <person name="Olonade I."/>
            <person name="van Zyl L.J."/>
            <person name="Trindade M."/>
        </authorList>
    </citation>
    <scope>NUCLEOTIDE SEQUENCE [LARGE SCALE GENOMIC DNA]</scope>
    <source>
        <strain evidence="17 18">A5K-106</strain>
    </source>
</reference>
<dbReference type="KEGG" id="tact:SG35_025145"/>
<dbReference type="Proteomes" id="UP000032568">
    <property type="component" value="Chromosome"/>
</dbReference>
<evidence type="ECO:0000256" key="6">
    <source>
        <dbReference type="ARBA" id="ARBA00022679"/>
    </source>
</evidence>
<evidence type="ECO:0000256" key="12">
    <source>
        <dbReference type="ARBA" id="ARBA00023012"/>
    </source>
</evidence>
<dbReference type="SMART" id="SM00387">
    <property type="entry name" value="HATPase_c"/>
    <property type="match status" value="1"/>
</dbReference>
<dbReference type="EC" id="2.7.13.3" evidence="3"/>
<dbReference type="SUPFAM" id="SSF55874">
    <property type="entry name" value="ATPase domain of HSP90 chaperone/DNA topoisomerase II/histidine kinase"/>
    <property type="match status" value="1"/>
</dbReference>
<feature type="transmembrane region" description="Helical" evidence="14">
    <location>
        <begin position="138"/>
        <end position="157"/>
    </location>
</feature>
<evidence type="ECO:0000256" key="7">
    <source>
        <dbReference type="ARBA" id="ARBA00022692"/>
    </source>
</evidence>
<evidence type="ECO:0000256" key="5">
    <source>
        <dbReference type="ARBA" id="ARBA00022553"/>
    </source>
</evidence>
<keyword evidence="4" id="KW-1003">Cell membrane</keyword>
<evidence type="ECO:0000256" key="8">
    <source>
        <dbReference type="ARBA" id="ARBA00022741"/>
    </source>
</evidence>
<dbReference type="PROSITE" id="PS50885">
    <property type="entry name" value="HAMP"/>
    <property type="match status" value="1"/>
</dbReference>
<keyword evidence="18" id="KW-1185">Reference proteome</keyword>
<dbReference type="PROSITE" id="PS50109">
    <property type="entry name" value="HIS_KIN"/>
    <property type="match status" value="1"/>
</dbReference>
<dbReference type="InterPro" id="IPR005467">
    <property type="entry name" value="His_kinase_dom"/>
</dbReference>
<dbReference type="SUPFAM" id="SSF158472">
    <property type="entry name" value="HAMP domain-like"/>
    <property type="match status" value="1"/>
</dbReference>
<dbReference type="InterPro" id="IPR036890">
    <property type="entry name" value="HATPase_C_sf"/>
</dbReference>
<feature type="domain" description="HAMP" evidence="16">
    <location>
        <begin position="157"/>
        <end position="209"/>
    </location>
</feature>
<proteinExistence type="predicted"/>
<evidence type="ECO:0000256" key="11">
    <source>
        <dbReference type="ARBA" id="ARBA00022989"/>
    </source>
</evidence>
<dbReference type="AlphaFoldDB" id="A0AAE9YRZ9"/>
<evidence type="ECO:0000256" key="9">
    <source>
        <dbReference type="ARBA" id="ARBA00022777"/>
    </source>
</evidence>
<organism evidence="17 18">
    <name type="scientific">Thalassomonas actiniarum</name>
    <dbReference type="NCBI Taxonomy" id="485447"/>
    <lineage>
        <taxon>Bacteria</taxon>
        <taxon>Pseudomonadati</taxon>
        <taxon>Pseudomonadota</taxon>
        <taxon>Gammaproteobacteria</taxon>
        <taxon>Alteromonadales</taxon>
        <taxon>Colwelliaceae</taxon>
        <taxon>Thalassomonas</taxon>
    </lineage>
</organism>
<dbReference type="SMART" id="SM00304">
    <property type="entry name" value="HAMP"/>
    <property type="match status" value="1"/>
</dbReference>
<dbReference type="Gene3D" id="3.30.565.10">
    <property type="entry name" value="Histidine kinase-like ATPase, C-terminal domain"/>
    <property type="match status" value="1"/>
</dbReference>
<evidence type="ECO:0000259" key="15">
    <source>
        <dbReference type="PROSITE" id="PS50109"/>
    </source>
</evidence>
<evidence type="ECO:0000259" key="16">
    <source>
        <dbReference type="PROSITE" id="PS50885"/>
    </source>
</evidence>
<dbReference type="SUPFAM" id="SSF47384">
    <property type="entry name" value="Homodimeric domain of signal transducing histidine kinase"/>
    <property type="match status" value="1"/>
</dbReference>
<evidence type="ECO:0000313" key="18">
    <source>
        <dbReference type="Proteomes" id="UP000032568"/>
    </source>
</evidence>
<dbReference type="InterPro" id="IPR003661">
    <property type="entry name" value="HisK_dim/P_dom"/>
</dbReference>
<comment type="subcellular location">
    <subcellularLocation>
        <location evidence="2">Cell membrane</location>
        <topology evidence="2">Multi-pass membrane protein</topology>
    </subcellularLocation>
</comment>
<dbReference type="Pfam" id="PF00512">
    <property type="entry name" value="HisKA"/>
    <property type="match status" value="1"/>
</dbReference>
<dbReference type="InterPro" id="IPR036097">
    <property type="entry name" value="HisK_dim/P_sf"/>
</dbReference>
<feature type="transmembrane region" description="Helical" evidence="14">
    <location>
        <begin position="6"/>
        <end position="23"/>
    </location>
</feature>
<keyword evidence="13 14" id="KW-0472">Membrane</keyword>
<dbReference type="PANTHER" id="PTHR45528">
    <property type="entry name" value="SENSOR HISTIDINE KINASE CPXA"/>
    <property type="match status" value="1"/>
</dbReference>
<evidence type="ECO:0000256" key="13">
    <source>
        <dbReference type="ARBA" id="ARBA00023136"/>
    </source>
</evidence>
<dbReference type="GO" id="GO:0005886">
    <property type="term" value="C:plasma membrane"/>
    <property type="evidence" value="ECO:0007669"/>
    <property type="project" value="UniProtKB-SubCell"/>
</dbReference>
<evidence type="ECO:0000256" key="10">
    <source>
        <dbReference type="ARBA" id="ARBA00022840"/>
    </source>
</evidence>
<keyword evidence="7 14" id="KW-0812">Transmembrane</keyword>
<protein>
    <recommendedName>
        <fullName evidence="3">histidine kinase</fullName>
        <ecNumber evidence="3">2.7.13.3</ecNumber>
    </recommendedName>
</protein>
<dbReference type="SMART" id="SM00388">
    <property type="entry name" value="HisKA"/>
    <property type="match status" value="1"/>
</dbReference>
<keyword evidence="10" id="KW-0067">ATP-binding</keyword>
<feature type="domain" description="Histidine kinase" evidence="15">
    <location>
        <begin position="217"/>
        <end position="432"/>
    </location>
</feature>
<evidence type="ECO:0000256" key="3">
    <source>
        <dbReference type="ARBA" id="ARBA00012438"/>
    </source>
</evidence>
<dbReference type="CDD" id="cd00082">
    <property type="entry name" value="HisKA"/>
    <property type="match status" value="1"/>
</dbReference>
<evidence type="ECO:0000256" key="2">
    <source>
        <dbReference type="ARBA" id="ARBA00004651"/>
    </source>
</evidence>
<keyword evidence="12" id="KW-0902">Two-component regulatory system</keyword>
<dbReference type="RefSeq" id="WP_044835891.1">
    <property type="nucleotide sequence ID" value="NZ_CP059735.1"/>
</dbReference>
<dbReference type="Pfam" id="PF02518">
    <property type="entry name" value="HATPase_c"/>
    <property type="match status" value="1"/>
</dbReference>
<dbReference type="PRINTS" id="PR00344">
    <property type="entry name" value="BCTRLSENSOR"/>
</dbReference>
<gene>
    <name evidence="17" type="ORF">SG35_025145</name>
</gene>
<comment type="catalytic activity">
    <reaction evidence="1">
        <text>ATP + protein L-histidine = ADP + protein N-phospho-L-histidine.</text>
        <dbReference type="EC" id="2.7.13.3"/>
    </reaction>
</comment>
<evidence type="ECO:0000256" key="1">
    <source>
        <dbReference type="ARBA" id="ARBA00000085"/>
    </source>
</evidence>
<dbReference type="EMBL" id="CP059735">
    <property type="protein sequence ID" value="WDD98501.1"/>
    <property type="molecule type" value="Genomic_DNA"/>
</dbReference>
<dbReference type="InterPro" id="IPR003594">
    <property type="entry name" value="HATPase_dom"/>
</dbReference>
<keyword evidence="9 17" id="KW-0418">Kinase</keyword>
<dbReference type="InterPro" id="IPR004358">
    <property type="entry name" value="Sig_transdc_His_kin-like_C"/>
</dbReference>
<dbReference type="Gene3D" id="1.10.287.130">
    <property type="match status" value="1"/>
</dbReference>
<accession>A0AAE9YRZ9</accession>
<reference evidence="17 18" key="2">
    <citation type="journal article" date="2022" name="Mar. Drugs">
        <title>Bioassay-Guided Fractionation Leads to the Detection of Cholic Acid Generated by the Rare Thalassomonas sp.</title>
        <authorList>
            <person name="Pheiffer F."/>
            <person name="Schneider Y.K."/>
            <person name="Hansen E.H."/>
            <person name="Andersen J.H."/>
            <person name="Isaksson J."/>
            <person name="Busche T."/>
            <person name="R C."/>
            <person name="Kalinowski J."/>
            <person name="Zyl L.V."/>
            <person name="Trindade M."/>
        </authorList>
    </citation>
    <scope>NUCLEOTIDE SEQUENCE [LARGE SCALE GENOMIC DNA]</scope>
    <source>
        <strain evidence="17 18">A5K-106</strain>
    </source>
</reference>
<keyword evidence="6" id="KW-0808">Transferase</keyword>
<evidence type="ECO:0000256" key="4">
    <source>
        <dbReference type="ARBA" id="ARBA00022475"/>
    </source>
</evidence>
<dbReference type="InterPro" id="IPR003660">
    <property type="entry name" value="HAMP_dom"/>
</dbReference>
<keyword evidence="8" id="KW-0547">Nucleotide-binding</keyword>
<dbReference type="GO" id="GO:0000155">
    <property type="term" value="F:phosphorelay sensor kinase activity"/>
    <property type="evidence" value="ECO:0007669"/>
    <property type="project" value="InterPro"/>
</dbReference>
<dbReference type="Gene3D" id="6.10.340.10">
    <property type="match status" value="1"/>
</dbReference>
<dbReference type="CDD" id="cd06225">
    <property type="entry name" value="HAMP"/>
    <property type="match status" value="1"/>
</dbReference>
<keyword evidence="5" id="KW-0597">Phosphoprotein</keyword>